<evidence type="ECO:0000313" key="1">
    <source>
        <dbReference type="EMBL" id="GME48816.1"/>
    </source>
</evidence>
<keyword evidence="2" id="KW-1185">Reference proteome</keyword>
<protein>
    <submittedName>
        <fullName evidence="1">Uncharacterized protein LTHEOB_8682</fullName>
    </submittedName>
</protein>
<evidence type="ECO:0000313" key="2">
    <source>
        <dbReference type="Proteomes" id="UP001165186"/>
    </source>
</evidence>
<proteinExistence type="predicted"/>
<gene>
    <name evidence="1" type="primary">g7214</name>
    <name evidence="1" type="ORF">NpPPO83_00007214</name>
</gene>
<sequence>MSFRASPIRAFLRSARNLVQEPHPHGRYPVNRAQMHAINYGFYANKFWRTASWYVPVGSALLGWPFMAMSSADISGAWEIEDWQDDVKAMRDKRASEDAMEVVELMGRIGEWV</sequence>
<reference evidence="1" key="1">
    <citation type="submission" date="2024-09" db="EMBL/GenBank/DDBJ databases">
        <title>Draft Genome Sequences of Neofusicoccum parvum.</title>
        <authorList>
            <person name="Ashida A."/>
            <person name="Camagna M."/>
            <person name="Tanaka A."/>
            <person name="Takemoto D."/>
        </authorList>
    </citation>
    <scope>NUCLEOTIDE SEQUENCE</scope>
    <source>
        <strain evidence="1">PPO83</strain>
    </source>
</reference>
<organism evidence="1 2">
    <name type="scientific">Neofusicoccum parvum</name>
    <dbReference type="NCBI Taxonomy" id="310453"/>
    <lineage>
        <taxon>Eukaryota</taxon>
        <taxon>Fungi</taxon>
        <taxon>Dikarya</taxon>
        <taxon>Ascomycota</taxon>
        <taxon>Pezizomycotina</taxon>
        <taxon>Dothideomycetes</taxon>
        <taxon>Dothideomycetes incertae sedis</taxon>
        <taxon>Botryosphaeriales</taxon>
        <taxon>Botryosphaeriaceae</taxon>
        <taxon>Neofusicoccum</taxon>
    </lineage>
</organism>
<comment type="caution">
    <text evidence="1">The sequence shown here is derived from an EMBL/GenBank/DDBJ whole genome shotgun (WGS) entry which is preliminary data.</text>
</comment>
<accession>A0ACB5SMP9</accession>
<dbReference type="EMBL" id="BSXG01000147">
    <property type="protein sequence ID" value="GME48816.1"/>
    <property type="molecule type" value="Genomic_DNA"/>
</dbReference>
<dbReference type="Proteomes" id="UP001165186">
    <property type="component" value="Unassembled WGS sequence"/>
</dbReference>
<name>A0ACB5SMP9_9PEZI</name>